<sequence length="155" mass="15271">MTSPTAVTGSTGARRAALVVVVGLLAVGVLLMHAVSGHTGHGAAEHGTATGHAEVAASAPEHVGWMVTAAGTAVEVTVADTVSCMGSSLSGVAGSHGGVLGGCLALLTLLLLLLAAHRTPVRHLRRDPGALAHRPLRAPSGAAAPDLHALSVLRC</sequence>
<reference evidence="2" key="1">
    <citation type="submission" date="2022-05" db="EMBL/GenBank/DDBJ databases">
        <authorList>
            <person name="Tuo L."/>
        </authorList>
    </citation>
    <scope>NUCLEOTIDE SEQUENCE</scope>
    <source>
        <strain evidence="2">BSK12Z-4</strain>
    </source>
</reference>
<accession>A0A9X2D5M1</accession>
<protein>
    <submittedName>
        <fullName evidence="2">Uncharacterized protein</fullName>
    </submittedName>
</protein>
<dbReference type="RefSeq" id="WP_250826128.1">
    <property type="nucleotide sequence ID" value="NZ_JAMOIL010000002.1"/>
</dbReference>
<keyword evidence="1" id="KW-0812">Transmembrane</keyword>
<evidence type="ECO:0000313" key="2">
    <source>
        <dbReference type="EMBL" id="MCM0619262.1"/>
    </source>
</evidence>
<organism evidence="2 3">
    <name type="scientific">Nocardioides bruguierae</name>
    <dbReference type="NCBI Taxonomy" id="2945102"/>
    <lineage>
        <taxon>Bacteria</taxon>
        <taxon>Bacillati</taxon>
        <taxon>Actinomycetota</taxon>
        <taxon>Actinomycetes</taxon>
        <taxon>Propionibacteriales</taxon>
        <taxon>Nocardioidaceae</taxon>
        <taxon>Nocardioides</taxon>
    </lineage>
</organism>
<keyword evidence="1" id="KW-1133">Transmembrane helix</keyword>
<comment type="caution">
    <text evidence="2">The sequence shown here is derived from an EMBL/GenBank/DDBJ whole genome shotgun (WGS) entry which is preliminary data.</text>
</comment>
<proteinExistence type="predicted"/>
<dbReference type="EMBL" id="JAMOIL010000002">
    <property type="protein sequence ID" value="MCM0619262.1"/>
    <property type="molecule type" value="Genomic_DNA"/>
</dbReference>
<gene>
    <name evidence="2" type="ORF">M8330_02990</name>
</gene>
<keyword evidence="1" id="KW-0472">Membrane</keyword>
<evidence type="ECO:0000313" key="3">
    <source>
        <dbReference type="Proteomes" id="UP001139485"/>
    </source>
</evidence>
<keyword evidence="3" id="KW-1185">Reference proteome</keyword>
<dbReference type="Proteomes" id="UP001139485">
    <property type="component" value="Unassembled WGS sequence"/>
</dbReference>
<feature type="transmembrane region" description="Helical" evidence="1">
    <location>
        <begin position="97"/>
        <end position="116"/>
    </location>
</feature>
<dbReference type="AlphaFoldDB" id="A0A9X2D5M1"/>
<feature type="transmembrane region" description="Helical" evidence="1">
    <location>
        <begin position="16"/>
        <end position="35"/>
    </location>
</feature>
<evidence type="ECO:0000256" key="1">
    <source>
        <dbReference type="SAM" id="Phobius"/>
    </source>
</evidence>
<name>A0A9X2D5M1_9ACTN</name>